<evidence type="ECO:0000256" key="1">
    <source>
        <dbReference type="SAM" id="MobiDB-lite"/>
    </source>
</evidence>
<evidence type="ECO:0000313" key="2">
    <source>
        <dbReference type="EMBL" id="BEQ15396.1"/>
    </source>
</evidence>
<feature type="compositionally biased region" description="Polar residues" evidence="1">
    <location>
        <begin position="12"/>
        <end position="22"/>
    </location>
</feature>
<dbReference type="EMBL" id="AP028679">
    <property type="protein sequence ID" value="BEQ15396.1"/>
    <property type="molecule type" value="Genomic_DNA"/>
</dbReference>
<reference evidence="3" key="1">
    <citation type="journal article" date="2023" name="Arch. Microbiol.">
        <title>Desulfoferula mesophilus gen. nov. sp. nov., a mesophilic sulfate-reducing bacterium isolated from a brackish lake sediment.</title>
        <authorList>
            <person name="Watanabe T."/>
            <person name="Yabe T."/>
            <person name="Tsuji J.M."/>
            <person name="Fukui M."/>
        </authorList>
    </citation>
    <scope>NUCLEOTIDE SEQUENCE [LARGE SCALE GENOMIC DNA]</scope>
    <source>
        <strain evidence="3">12FAK</strain>
    </source>
</reference>
<dbReference type="AlphaFoldDB" id="A0AAU9EYD5"/>
<dbReference type="KEGG" id="dmp:FAK_24620"/>
<sequence length="58" mass="6307">MRRGHSRRPTSKGPSTATNNPAKPTPAQASHIHALLSIIGEVCQEKHPEARDDRVNSP</sequence>
<accession>A0AAU9EYD5</accession>
<keyword evidence="3" id="KW-1185">Reference proteome</keyword>
<protein>
    <submittedName>
        <fullName evidence="2">Uncharacterized protein</fullName>
    </submittedName>
</protein>
<proteinExistence type="predicted"/>
<organism evidence="2 3">
    <name type="scientific">Desulfoferula mesophila</name>
    <dbReference type="NCBI Taxonomy" id="3058419"/>
    <lineage>
        <taxon>Bacteria</taxon>
        <taxon>Pseudomonadati</taxon>
        <taxon>Thermodesulfobacteriota</taxon>
        <taxon>Desulfarculia</taxon>
        <taxon>Desulfarculales</taxon>
        <taxon>Desulfarculaceae</taxon>
        <taxon>Desulfoferula</taxon>
    </lineage>
</organism>
<dbReference type="Proteomes" id="UP001366166">
    <property type="component" value="Chromosome"/>
</dbReference>
<feature type="compositionally biased region" description="Basic residues" evidence="1">
    <location>
        <begin position="1"/>
        <end position="10"/>
    </location>
</feature>
<gene>
    <name evidence="2" type="ORF">FAK_24620</name>
</gene>
<name>A0AAU9EYD5_9BACT</name>
<evidence type="ECO:0000313" key="3">
    <source>
        <dbReference type="Proteomes" id="UP001366166"/>
    </source>
</evidence>
<feature type="region of interest" description="Disordered" evidence="1">
    <location>
        <begin position="1"/>
        <end position="30"/>
    </location>
</feature>